<accession>A0A1T4W1Q2</accession>
<dbReference type="GO" id="GO:0004826">
    <property type="term" value="F:phenylalanine-tRNA ligase activity"/>
    <property type="evidence" value="ECO:0007669"/>
    <property type="project" value="UniProtKB-UniRule"/>
</dbReference>
<dbReference type="OrthoDB" id="9800719at2"/>
<dbReference type="Gene3D" id="3.30.930.10">
    <property type="entry name" value="Bira Bifunctional Protein, Domain 2"/>
    <property type="match status" value="1"/>
</dbReference>
<comment type="similarity">
    <text evidence="2 13">Belongs to the class-II aminoacyl-tRNA synthetase family. Phe-tRNA synthetase alpha subunit type 1 subfamily.</text>
</comment>
<dbReference type="Pfam" id="PF02912">
    <property type="entry name" value="Phe_tRNA-synt_N"/>
    <property type="match status" value="1"/>
</dbReference>
<comment type="subunit">
    <text evidence="3 13">Tetramer of two alpha and two beta subunits.</text>
</comment>
<dbReference type="NCBIfam" id="TIGR00468">
    <property type="entry name" value="pheS"/>
    <property type="match status" value="1"/>
</dbReference>
<dbReference type="RefSeq" id="WP_078715652.1">
    <property type="nucleotide sequence ID" value="NZ_FUYC01000001.1"/>
</dbReference>
<evidence type="ECO:0000256" key="6">
    <source>
        <dbReference type="ARBA" id="ARBA00022723"/>
    </source>
</evidence>
<evidence type="ECO:0000313" key="16">
    <source>
        <dbReference type="Proteomes" id="UP000190027"/>
    </source>
</evidence>
<dbReference type="PROSITE" id="PS50862">
    <property type="entry name" value="AA_TRNA_LIGASE_II"/>
    <property type="match status" value="1"/>
</dbReference>
<sequence length="350" mass="38997">MPQELQSFIEGLESLARDCQPRAGQARSLKELEELRIEFLGRKGRLAAGMTNLRALSNEDKPVAGKKANEVKSLLTQLLDARQVELERAQTSEGLSRFDPTLPGRKPWAGSLHPVTLVMDEICDVFTGLGFEVVSGPEVENDWHNFEALNMPPDHPARDMQDTLYISERILLRTHTSGLQVRTMGDRKPPVAAVAPGRVYRRDSDLTHTPMFHQIEGFLADKNVSMADLRGTLATFVRQLFGSDVSVRFRPSFFPFTEPSAEVDISCFNCGGKGEKDGATCRVCKGTGWVEILGCGMIDPNVFKSVGYDPEEIQGFAFGLGVERVAMLKYGIGDLRMFFENDIRFLEQFC</sequence>
<feature type="binding site" evidence="13">
    <location>
        <position position="258"/>
    </location>
    <ligand>
        <name>Mg(2+)</name>
        <dbReference type="ChEBI" id="CHEBI:18420"/>
        <note>shared with beta subunit</note>
    </ligand>
</feature>
<dbReference type="InterPro" id="IPR006195">
    <property type="entry name" value="aa-tRNA-synth_II"/>
</dbReference>
<comment type="subcellular location">
    <subcellularLocation>
        <location evidence="1 13">Cytoplasm</location>
    </subcellularLocation>
</comment>
<evidence type="ECO:0000256" key="10">
    <source>
        <dbReference type="ARBA" id="ARBA00022917"/>
    </source>
</evidence>
<evidence type="ECO:0000256" key="3">
    <source>
        <dbReference type="ARBA" id="ARBA00011209"/>
    </source>
</evidence>
<dbReference type="CDD" id="cd00496">
    <property type="entry name" value="PheRS_alpha_core"/>
    <property type="match status" value="1"/>
</dbReference>
<dbReference type="InterPro" id="IPR045864">
    <property type="entry name" value="aa-tRNA-synth_II/BPL/LPL"/>
</dbReference>
<evidence type="ECO:0000256" key="8">
    <source>
        <dbReference type="ARBA" id="ARBA00022840"/>
    </source>
</evidence>
<dbReference type="InterPro" id="IPR002319">
    <property type="entry name" value="Phenylalanyl-tRNA_Synthase"/>
</dbReference>
<proteinExistence type="inferred from homology"/>
<keyword evidence="11 13" id="KW-0030">Aminoacyl-tRNA synthetase</keyword>
<comment type="cofactor">
    <cofactor evidence="13">
        <name>Mg(2+)</name>
        <dbReference type="ChEBI" id="CHEBI:18420"/>
    </cofactor>
    <text evidence="13">Binds 2 magnesium ions per tetramer.</text>
</comment>
<feature type="domain" description="Aminoacyl-transfer RNA synthetases class-II family profile" evidence="14">
    <location>
        <begin position="124"/>
        <end position="328"/>
    </location>
</feature>
<comment type="catalytic activity">
    <reaction evidence="12 13">
        <text>tRNA(Phe) + L-phenylalanine + ATP = L-phenylalanyl-tRNA(Phe) + AMP + diphosphate + H(+)</text>
        <dbReference type="Rhea" id="RHEA:19413"/>
        <dbReference type="Rhea" id="RHEA-COMP:9668"/>
        <dbReference type="Rhea" id="RHEA-COMP:9699"/>
        <dbReference type="ChEBI" id="CHEBI:15378"/>
        <dbReference type="ChEBI" id="CHEBI:30616"/>
        <dbReference type="ChEBI" id="CHEBI:33019"/>
        <dbReference type="ChEBI" id="CHEBI:58095"/>
        <dbReference type="ChEBI" id="CHEBI:78442"/>
        <dbReference type="ChEBI" id="CHEBI:78531"/>
        <dbReference type="ChEBI" id="CHEBI:456215"/>
        <dbReference type="EC" id="6.1.1.20"/>
    </reaction>
</comment>
<evidence type="ECO:0000256" key="4">
    <source>
        <dbReference type="ARBA" id="ARBA00022490"/>
    </source>
</evidence>
<dbReference type="GO" id="GO:0006432">
    <property type="term" value="P:phenylalanyl-tRNA aminoacylation"/>
    <property type="evidence" value="ECO:0007669"/>
    <property type="project" value="UniProtKB-UniRule"/>
</dbReference>
<dbReference type="InterPro" id="IPR022911">
    <property type="entry name" value="Phe_tRNA_ligase_alpha1_bac"/>
</dbReference>
<reference evidence="15 16" key="1">
    <citation type="submission" date="2017-02" db="EMBL/GenBank/DDBJ databases">
        <authorList>
            <person name="Peterson S.W."/>
        </authorList>
    </citation>
    <scope>NUCLEOTIDE SEQUENCE [LARGE SCALE GENOMIC DNA]</scope>
    <source>
        <strain evidence="15 16">DSM 16080</strain>
    </source>
</reference>
<evidence type="ECO:0000256" key="2">
    <source>
        <dbReference type="ARBA" id="ARBA00010207"/>
    </source>
</evidence>
<dbReference type="Pfam" id="PF01409">
    <property type="entry name" value="tRNA-synt_2d"/>
    <property type="match status" value="1"/>
</dbReference>
<keyword evidence="10 13" id="KW-0648">Protein biosynthesis</keyword>
<keyword evidence="6 13" id="KW-0479">Metal-binding</keyword>
<dbReference type="Proteomes" id="UP000190027">
    <property type="component" value="Unassembled WGS sequence"/>
</dbReference>
<dbReference type="FunFam" id="3.30.930.10:FF:000003">
    <property type="entry name" value="Phenylalanine--tRNA ligase alpha subunit"/>
    <property type="match status" value="1"/>
</dbReference>
<gene>
    <name evidence="13" type="primary">pheS</name>
    <name evidence="15" type="ORF">SAMN02745704_00054</name>
</gene>
<keyword evidence="16" id="KW-1185">Reference proteome</keyword>
<evidence type="ECO:0000256" key="5">
    <source>
        <dbReference type="ARBA" id="ARBA00022598"/>
    </source>
</evidence>
<evidence type="ECO:0000259" key="14">
    <source>
        <dbReference type="PROSITE" id="PS50862"/>
    </source>
</evidence>
<dbReference type="InterPro" id="IPR004188">
    <property type="entry name" value="Phe-tRNA_ligase_II_N"/>
</dbReference>
<dbReference type="SUPFAM" id="SSF55681">
    <property type="entry name" value="Class II aaRS and biotin synthetases"/>
    <property type="match status" value="1"/>
</dbReference>
<dbReference type="STRING" id="1121449.SAMN02745704_00054"/>
<dbReference type="PANTHER" id="PTHR11538:SF41">
    <property type="entry name" value="PHENYLALANINE--TRNA LIGASE, MITOCHONDRIAL"/>
    <property type="match status" value="1"/>
</dbReference>
<dbReference type="AlphaFoldDB" id="A0A1T4W1Q2"/>
<dbReference type="GO" id="GO:0005524">
    <property type="term" value="F:ATP binding"/>
    <property type="evidence" value="ECO:0007669"/>
    <property type="project" value="UniProtKB-UniRule"/>
</dbReference>
<dbReference type="GO" id="GO:0005737">
    <property type="term" value="C:cytoplasm"/>
    <property type="evidence" value="ECO:0007669"/>
    <property type="project" value="UniProtKB-SubCell"/>
</dbReference>
<dbReference type="PANTHER" id="PTHR11538">
    <property type="entry name" value="PHENYLALANYL-TRNA SYNTHETASE"/>
    <property type="match status" value="1"/>
</dbReference>
<protein>
    <recommendedName>
        <fullName evidence="13">Phenylalanine--tRNA ligase alpha subunit</fullName>
        <ecNumber evidence="13">6.1.1.20</ecNumber>
    </recommendedName>
    <alternativeName>
        <fullName evidence="13">Phenylalanyl-tRNA synthetase alpha subunit</fullName>
        <shortName evidence="13">PheRS</shortName>
    </alternativeName>
</protein>
<dbReference type="GO" id="GO:0000287">
    <property type="term" value="F:magnesium ion binding"/>
    <property type="evidence" value="ECO:0007669"/>
    <property type="project" value="UniProtKB-UniRule"/>
</dbReference>
<dbReference type="InterPro" id="IPR010978">
    <property type="entry name" value="tRNA-bd_arm"/>
</dbReference>
<evidence type="ECO:0000256" key="12">
    <source>
        <dbReference type="ARBA" id="ARBA00049255"/>
    </source>
</evidence>
<keyword evidence="8 13" id="KW-0067">ATP-binding</keyword>
<dbReference type="HAMAP" id="MF_00281">
    <property type="entry name" value="Phe_tRNA_synth_alpha1"/>
    <property type="match status" value="1"/>
</dbReference>
<keyword evidence="5 13" id="KW-0436">Ligase</keyword>
<evidence type="ECO:0000256" key="7">
    <source>
        <dbReference type="ARBA" id="ARBA00022741"/>
    </source>
</evidence>
<evidence type="ECO:0000256" key="11">
    <source>
        <dbReference type="ARBA" id="ARBA00023146"/>
    </source>
</evidence>
<dbReference type="EMBL" id="FUYC01000001">
    <property type="protein sequence ID" value="SKA70978.1"/>
    <property type="molecule type" value="Genomic_DNA"/>
</dbReference>
<evidence type="ECO:0000313" key="15">
    <source>
        <dbReference type="EMBL" id="SKA70978.1"/>
    </source>
</evidence>
<dbReference type="SUPFAM" id="SSF46589">
    <property type="entry name" value="tRNA-binding arm"/>
    <property type="match status" value="1"/>
</dbReference>
<dbReference type="InterPro" id="IPR004529">
    <property type="entry name" value="Phe-tRNA-synth_IIc_asu"/>
</dbReference>
<evidence type="ECO:0000256" key="13">
    <source>
        <dbReference type="HAMAP-Rule" id="MF_00281"/>
    </source>
</evidence>
<evidence type="ECO:0000256" key="1">
    <source>
        <dbReference type="ARBA" id="ARBA00004496"/>
    </source>
</evidence>
<dbReference type="GO" id="GO:0000049">
    <property type="term" value="F:tRNA binding"/>
    <property type="evidence" value="ECO:0007669"/>
    <property type="project" value="InterPro"/>
</dbReference>
<name>A0A1T4W1Q2_9BACT</name>
<keyword evidence="9 13" id="KW-0460">Magnesium</keyword>
<evidence type="ECO:0000256" key="9">
    <source>
        <dbReference type="ARBA" id="ARBA00022842"/>
    </source>
</evidence>
<keyword evidence="4 13" id="KW-0963">Cytoplasm</keyword>
<organism evidence="15 16">
    <name type="scientific">Paucidesulfovibrio gracilis DSM 16080</name>
    <dbReference type="NCBI Taxonomy" id="1121449"/>
    <lineage>
        <taxon>Bacteria</taxon>
        <taxon>Pseudomonadati</taxon>
        <taxon>Thermodesulfobacteriota</taxon>
        <taxon>Desulfovibrionia</taxon>
        <taxon>Desulfovibrionales</taxon>
        <taxon>Desulfovibrionaceae</taxon>
        <taxon>Paucidesulfovibrio</taxon>
    </lineage>
</organism>
<dbReference type="EC" id="6.1.1.20" evidence="13"/>
<keyword evidence="7 13" id="KW-0547">Nucleotide-binding</keyword>